<keyword evidence="8 9" id="KW-0326">Glycosidase</keyword>
<feature type="region of interest" description="Disordered" evidence="10">
    <location>
        <begin position="806"/>
        <end position="869"/>
    </location>
</feature>
<dbReference type="Pfam" id="PF07745">
    <property type="entry name" value="Glyco_hydro_53"/>
    <property type="match status" value="1"/>
</dbReference>
<comment type="similarity">
    <text evidence="2 9">Belongs to the glycosyl hydrolase 53 family.</text>
</comment>
<evidence type="ECO:0000256" key="5">
    <source>
        <dbReference type="ARBA" id="ARBA00022729"/>
    </source>
</evidence>
<accession>A0A161PB09</accession>
<dbReference type="EMBL" id="LTAO01000023">
    <property type="protein sequence ID" value="KYG29382.1"/>
    <property type="molecule type" value="Genomic_DNA"/>
</dbReference>
<dbReference type="Gene3D" id="2.60.120.260">
    <property type="entry name" value="Galactose-binding domain-like"/>
    <property type="match status" value="2"/>
</dbReference>
<dbReference type="RefSeq" id="WP_061949187.1">
    <property type="nucleotide sequence ID" value="NZ_LTAO01000023.1"/>
</dbReference>
<dbReference type="PANTHER" id="PTHR34983:SF2">
    <property type="entry name" value="ENDO-BETA-1,4-GALACTANASE"/>
    <property type="match status" value="1"/>
</dbReference>
<keyword evidence="14" id="KW-1185">Reference proteome</keyword>
<dbReference type="STRING" id="519424.AZF04_07610"/>
<feature type="transmembrane region" description="Helical" evidence="11">
    <location>
        <begin position="875"/>
        <end position="894"/>
    </location>
</feature>
<evidence type="ECO:0000313" key="13">
    <source>
        <dbReference type="EMBL" id="KYG29382.1"/>
    </source>
</evidence>
<feature type="domain" description="Gram-positive cocci surface proteins LPxTG" evidence="12">
    <location>
        <begin position="867"/>
        <end position="901"/>
    </location>
</feature>
<comment type="caution">
    <text evidence="13">The sequence shown here is derived from an EMBL/GenBank/DDBJ whole genome shotgun (WGS) entry which is preliminary data.</text>
</comment>
<evidence type="ECO:0000313" key="14">
    <source>
        <dbReference type="Proteomes" id="UP000075806"/>
    </source>
</evidence>
<dbReference type="GO" id="GO:0045490">
    <property type="term" value="P:pectin catabolic process"/>
    <property type="evidence" value="ECO:0007669"/>
    <property type="project" value="TreeGrafter"/>
</dbReference>
<evidence type="ECO:0000256" key="8">
    <source>
        <dbReference type="ARBA" id="ARBA00023295"/>
    </source>
</evidence>
<dbReference type="Gene3D" id="3.20.20.80">
    <property type="entry name" value="Glycosidases"/>
    <property type="match status" value="1"/>
</dbReference>
<dbReference type="NCBIfam" id="TIGR01167">
    <property type="entry name" value="LPXTG_anchor"/>
    <property type="match status" value="1"/>
</dbReference>
<evidence type="ECO:0000256" key="11">
    <source>
        <dbReference type="SAM" id="Phobius"/>
    </source>
</evidence>
<dbReference type="InterPro" id="IPR011683">
    <property type="entry name" value="Glyco_hydro_53"/>
</dbReference>
<evidence type="ECO:0000256" key="1">
    <source>
        <dbReference type="ARBA" id="ARBA00004168"/>
    </source>
</evidence>
<keyword evidence="6 9" id="KW-0378">Hydrolase</keyword>
<evidence type="ECO:0000256" key="2">
    <source>
        <dbReference type="ARBA" id="ARBA00010687"/>
    </source>
</evidence>
<dbReference type="SUPFAM" id="SSF51445">
    <property type="entry name" value="(Trans)glycosidases"/>
    <property type="match status" value="1"/>
</dbReference>
<evidence type="ECO:0000256" key="4">
    <source>
        <dbReference type="ARBA" id="ARBA00022525"/>
    </source>
</evidence>
<keyword evidence="11" id="KW-0472">Membrane</keyword>
<dbReference type="PANTHER" id="PTHR34983">
    <property type="entry name" value="ARABINOGALACTAN ENDO-BETA-1,4-GALACTANASE A"/>
    <property type="match status" value="1"/>
</dbReference>
<gene>
    <name evidence="13" type="ORF">AZF04_07610</name>
</gene>
<dbReference type="Proteomes" id="UP000075806">
    <property type="component" value="Unassembled WGS sequence"/>
</dbReference>
<evidence type="ECO:0000256" key="9">
    <source>
        <dbReference type="RuleBase" id="RU361192"/>
    </source>
</evidence>
<evidence type="ECO:0000259" key="12">
    <source>
        <dbReference type="PROSITE" id="PS50847"/>
    </source>
</evidence>
<dbReference type="InterPro" id="IPR019931">
    <property type="entry name" value="LPXTG_anchor"/>
</dbReference>
<name>A0A161PB09_9BACI</name>
<keyword evidence="11" id="KW-1133">Transmembrane helix</keyword>
<evidence type="ECO:0000256" key="6">
    <source>
        <dbReference type="ARBA" id="ARBA00022801"/>
    </source>
</evidence>
<keyword evidence="11" id="KW-0812">Transmembrane</keyword>
<sequence>MKKNFIILMITMLVINLILPTSISFADEGEWLQNGSFENDIWEDSSWVFEGEQVDDLNLQNSAYADNHVKPIEGDYAFNYWFPDTLLSSTSFEVKQTIPELPAGSYKLTAHSMGGVGEDGAGIELFAGEQVSEKFETTGYDDWQIVSLEFEMTETTSIDVGAIVSGQPSSWGYLDYIQLVENNNLGGVDPVESDIFVEKVEGLPADFINGVDISSILALEESGVVFYNDQGEEQDIFQTLSEAGVNYIRARIWNDPYDSNGNGYGGGNNDLDAAIEIGKRAAQYDMKLLANFHYSDFWADPAKQQAPKAWSNLNLEDKKTAVYEFTKDSLEKMIAAGVNVGMVQVGNETNSAFIGETNWNHITQLFNEGSKAVREVDSNIIIALHFTNPESAGRYETLAKTLDDYQVDYDVFASSYYPFWHGTLQNLTNVLQHVADTYDKDVMVVETSYTYTAEDGDGHENTAPSESGQTLDYPVSIQGQATAIRNVIDAVVNVGDAGIGVFYWEPAWLPVGPAEDLESNKEKWEQFGSGWASSYATEYDPEDAGEWFGGSAVDNQALFDFNGHPLESLNIFNYVKTGTTAPESIAEVRNITLKFTEGEEIKLPETVTAVYNSGRVDETPVTWEQATLEQISGIGIYTIGGITEDGYEVKATIEIMSKNHVLNPSFEDEDRSMWTIEHGEYPEHARFANNPADARTGNYSVHFFSEEEVNFNVYQTITDLEPGYYNLSMFIQGGDVHEGELYVYAETSDDEFREPTSVRGWGNWNEAAIEEILVTDGSITVGAIVEANGGAWGTIDDFYLSKVRDYEEPIDPDPDPEQESQPEPGHPDPDPDPVPDLQDPKEEKDDEATSPVNEKDDSDDEKKQSTLPQTATASFQYLAIGLLLLATGAAIYLYRKKRLNL</sequence>
<keyword evidence="4" id="KW-0964">Secreted</keyword>
<evidence type="ECO:0000256" key="10">
    <source>
        <dbReference type="SAM" id="MobiDB-lite"/>
    </source>
</evidence>
<dbReference type="Pfam" id="PF07532">
    <property type="entry name" value="Big_4"/>
    <property type="match status" value="1"/>
</dbReference>
<protein>
    <recommendedName>
        <fullName evidence="9">Arabinogalactan endo-beta-1,4-galactanase</fullName>
        <ecNumber evidence="9">3.2.1.89</ecNumber>
    </recommendedName>
</protein>
<dbReference type="GO" id="GO:0015926">
    <property type="term" value="F:glucosidase activity"/>
    <property type="evidence" value="ECO:0007669"/>
    <property type="project" value="InterPro"/>
</dbReference>
<dbReference type="AlphaFoldDB" id="A0A161PB09"/>
<evidence type="ECO:0000256" key="7">
    <source>
        <dbReference type="ARBA" id="ARBA00023088"/>
    </source>
</evidence>
<dbReference type="OrthoDB" id="9768786at2"/>
<keyword evidence="5" id="KW-0732">Signal</keyword>
<dbReference type="InterPro" id="IPR011081">
    <property type="entry name" value="Big_4"/>
</dbReference>
<comment type="catalytic activity">
    <reaction evidence="9">
        <text>The enzyme specifically hydrolyzes (1-&gt;4)-beta-D-galactosidic linkages in type I arabinogalactans.</text>
        <dbReference type="EC" id="3.2.1.89"/>
    </reaction>
</comment>
<dbReference type="PROSITE" id="PS50847">
    <property type="entry name" value="GRAM_POS_ANCHORING"/>
    <property type="match status" value="1"/>
</dbReference>
<feature type="compositionally biased region" description="Acidic residues" evidence="10">
    <location>
        <begin position="808"/>
        <end position="820"/>
    </location>
</feature>
<evidence type="ECO:0000256" key="3">
    <source>
        <dbReference type="ARBA" id="ARBA00022512"/>
    </source>
</evidence>
<organism evidence="13 14">
    <name type="scientific">Alkalihalobacillus trypoxylicola</name>
    <dbReference type="NCBI Taxonomy" id="519424"/>
    <lineage>
        <taxon>Bacteria</taxon>
        <taxon>Bacillati</taxon>
        <taxon>Bacillota</taxon>
        <taxon>Bacilli</taxon>
        <taxon>Bacillales</taxon>
        <taxon>Bacillaceae</taxon>
        <taxon>Alkalihalobacillus</taxon>
    </lineage>
</organism>
<reference evidence="13" key="1">
    <citation type="submission" date="2016-02" db="EMBL/GenBank/DDBJ databases">
        <title>Genome sequence of Bacillus trypoxylicola KCTC 13244(T).</title>
        <authorList>
            <person name="Jeong H."/>
            <person name="Park S.-H."/>
            <person name="Choi S.-K."/>
        </authorList>
    </citation>
    <scope>NUCLEOTIDE SEQUENCE [LARGE SCALE GENOMIC DNA]</scope>
    <source>
        <strain evidence="13">KCTC 13244</strain>
    </source>
</reference>
<dbReference type="GO" id="GO:0031218">
    <property type="term" value="F:arabinogalactan endo-1,4-beta-galactosidase activity"/>
    <property type="evidence" value="ECO:0007669"/>
    <property type="project" value="UniProtKB-EC"/>
</dbReference>
<keyword evidence="7" id="KW-0572">Peptidoglycan-anchor</keyword>
<dbReference type="Pfam" id="PF00746">
    <property type="entry name" value="Gram_pos_anchor"/>
    <property type="match status" value="1"/>
</dbReference>
<comment type="subcellular location">
    <subcellularLocation>
        <location evidence="1">Secreted</location>
        <location evidence="1">Cell wall</location>
        <topology evidence="1">Peptidoglycan-anchor</topology>
    </subcellularLocation>
</comment>
<proteinExistence type="inferred from homology"/>
<dbReference type="EC" id="3.2.1.89" evidence="9"/>
<keyword evidence="3" id="KW-0134">Cell wall</keyword>
<dbReference type="InterPro" id="IPR017853">
    <property type="entry name" value="GH"/>
</dbReference>